<organism evidence="1 2">
    <name type="scientific">Microvirga lupini</name>
    <dbReference type="NCBI Taxonomy" id="420324"/>
    <lineage>
        <taxon>Bacteria</taxon>
        <taxon>Pseudomonadati</taxon>
        <taxon>Pseudomonadota</taxon>
        <taxon>Alphaproteobacteria</taxon>
        <taxon>Hyphomicrobiales</taxon>
        <taxon>Methylobacteriaceae</taxon>
        <taxon>Microvirga</taxon>
    </lineage>
</organism>
<keyword evidence="2" id="KW-1185">Reference proteome</keyword>
<dbReference type="EMBL" id="JACHWB010000001">
    <property type="protein sequence ID" value="MBB3017702.1"/>
    <property type="molecule type" value="Genomic_DNA"/>
</dbReference>
<accession>A0A7W4VJE2</accession>
<evidence type="ECO:0000313" key="1">
    <source>
        <dbReference type="EMBL" id="MBB3017702.1"/>
    </source>
</evidence>
<proteinExistence type="predicted"/>
<evidence type="ECO:0000313" key="2">
    <source>
        <dbReference type="Proteomes" id="UP000532010"/>
    </source>
</evidence>
<dbReference type="Proteomes" id="UP000532010">
    <property type="component" value="Unassembled WGS sequence"/>
</dbReference>
<protein>
    <recommendedName>
        <fullName evidence="3">Major capsid protein</fullName>
    </recommendedName>
</protein>
<comment type="caution">
    <text evidence="1">The sequence shown here is derived from an EMBL/GenBank/DDBJ whole genome shotgun (WGS) entry which is preliminary data.</text>
</comment>
<dbReference type="AlphaFoldDB" id="A0A7W4VJE2"/>
<name>A0A7W4VJE2_9HYPH</name>
<gene>
    <name evidence="1" type="ORF">FHR70_000742</name>
</gene>
<sequence length="502" mass="53464">MDANSLLAQLASSATATSGGNSQLGGSMGGAGADLLKALEASNYQTDVATLDGGGALGIQSLDTAMKTVVQEEKHFTLFNRLQRTNATNIVDEYTRQNNIGGFLGGSTNTQMGQVRAATGEYKREVGFVKFLMTLRQVGYVLNVGNNLAQPLAVEERNGAKQLLTDANYLLYHGNADASPTQYDGIIKQIEDGVSKGEIAPENVIDMQGKKLDSVEAFSQVNVSVGNYGSWGRSTDVFLPMSVQNDLNQGLDPAFRWTPQGMNTPMVGGHVEGIRLQGGVLRTNEDTFIHNEYHPMVSPFEVTQPVVAAANAAFKPASIAGVAAADASSQFTSTRAGNYFYAVAGIGANGEGLTAVVKSAQVAVAAGNKVTLTITPSAANSETGYAIYRSRQNGSNDTADMRLVKVIAKAQGANTVFVDLNRDIPGTVTVPLLNMDTGADAIGWRQFQPMTKIPLPFGVGGVPVHSWFQFLFGYLRVTKPKHHGMIKNILPSNSKWRPHQGE</sequence>
<dbReference type="RefSeq" id="WP_183447205.1">
    <property type="nucleotide sequence ID" value="NZ_JACHWB010000001.1"/>
</dbReference>
<reference evidence="1 2" key="1">
    <citation type="submission" date="2020-08" db="EMBL/GenBank/DDBJ databases">
        <title>The Agave Microbiome: Exploring the role of microbial communities in plant adaptations to desert environments.</title>
        <authorList>
            <person name="Partida-Martinez L.P."/>
        </authorList>
    </citation>
    <scope>NUCLEOTIDE SEQUENCE [LARGE SCALE GENOMIC DNA]</scope>
    <source>
        <strain evidence="1 2">AT3.9</strain>
    </source>
</reference>
<evidence type="ECO:0008006" key="3">
    <source>
        <dbReference type="Google" id="ProtNLM"/>
    </source>
</evidence>